<reference evidence="11 12" key="2">
    <citation type="journal article" date="2017" name="Sci. Rep.">
        <title>A mobile pathogenicity chromosome in Fusarium oxysporum for infection of multiple cucurbit species.</title>
        <authorList>
            <person name="van Dam P."/>
            <person name="Fokkens L."/>
            <person name="Ayukawa Y."/>
            <person name="van der Gragt M."/>
            <person name="Ter Horst A."/>
            <person name="Brankovics B."/>
            <person name="Houterman P.M."/>
            <person name="Arie T."/>
            <person name="Rep M."/>
        </authorList>
    </citation>
    <scope>NUCLEOTIDE SEQUENCE [LARGE SCALE GENOMIC DNA]</scope>
    <source>
        <strain evidence="11 12">Forc016</strain>
    </source>
</reference>
<keyword evidence="6" id="KW-0865">Zymogen</keyword>
<evidence type="ECO:0000313" key="11">
    <source>
        <dbReference type="EMBL" id="PCD27020.1"/>
    </source>
</evidence>
<dbReference type="STRING" id="327505.A0A2H3GC79"/>
<feature type="chain" id="PRO_5013709161" description="Peptidase A1 domain-containing protein" evidence="9">
    <location>
        <begin position="22"/>
        <end position="426"/>
    </location>
</feature>
<sequence>MALITLAAVAAAVAFPGLAAATKTPAGVISVPLSRDDGLTAYYAKLQVGTPPQTEYLKIDTGSPRYSFLDPRNEVCKKQGNSCKTFGTFNNKTSKTCRYEGTGFADALGYVGRGDYLSDTVVIGGVSTKNMYFGYTSDYSFPDKVTGDIYTILSKILRCQDYVTLKVLTTKPGLSLECEYAGRKCTDRFSSYFLPELKNASKTNYLASSLYLGPDDKKAANARMLLGGAYDKAKINGDLITVPMVDPFNADLSGGQTNSVNVTSLEVVLTKGNNRTKETYGKKGVGLPVLLDTGVANWYVTDKTIGPTSRAFGLAKEPDFGQRYFVVDCKYADSKRNDGYIAVEFGVHGMIKVPFHGLVTKFPDGTCGVFLASRGYPVSIFGDPFLRNVYSIFDQEKFSITMGKVKHTAEENIVPFPKGGFKPTHY</sequence>
<dbReference type="PANTHER" id="PTHR47965:SF12">
    <property type="entry name" value="ASPARTIC PROTEINASE 3-RELATED"/>
    <property type="match status" value="1"/>
</dbReference>
<protein>
    <recommendedName>
        <fullName evidence="10">Peptidase A1 domain-containing protein</fullName>
    </recommendedName>
</protein>
<keyword evidence="5" id="KW-0378">Hydrolase</keyword>
<dbReference type="InterPro" id="IPR021109">
    <property type="entry name" value="Peptidase_aspartic_dom_sf"/>
</dbReference>
<organism evidence="11 12">
    <name type="scientific">Fusarium oxysporum f. sp. radicis-cucumerinum</name>
    <dbReference type="NCBI Taxonomy" id="327505"/>
    <lineage>
        <taxon>Eukaryota</taxon>
        <taxon>Fungi</taxon>
        <taxon>Dikarya</taxon>
        <taxon>Ascomycota</taxon>
        <taxon>Pezizomycotina</taxon>
        <taxon>Sordariomycetes</taxon>
        <taxon>Hypocreomycetidae</taxon>
        <taxon>Hypocreales</taxon>
        <taxon>Nectriaceae</taxon>
        <taxon>Fusarium</taxon>
        <taxon>Fusarium oxysporum species complex</taxon>
    </lineage>
</organism>
<evidence type="ECO:0000256" key="2">
    <source>
        <dbReference type="ARBA" id="ARBA00022670"/>
    </source>
</evidence>
<dbReference type="GO" id="GO:0004190">
    <property type="term" value="F:aspartic-type endopeptidase activity"/>
    <property type="evidence" value="ECO:0007669"/>
    <property type="project" value="UniProtKB-KW"/>
</dbReference>
<dbReference type="InterPro" id="IPR033121">
    <property type="entry name" value="PEPTIDASE_A1"/>
</dbReference>
<evidence type="ECO:0000256" key="7">
    <source>
        <dbReference type="PIRSR" id="PIRSR601461-1"/>
    </source>
</evidence>
<dbReference type="Proteomes" id="UP000219602">
    <property type="component" value="Chromosome 11"/>
</dbReference>
<evidence type="ECO:0000256" key="6">
    <source>
        <dbReference type="ARBA" id="ARBA00023145"/>
    </source>
</evidence>
<keyword evidence="2" id="KW-0645">Protease</keyword>
<evidence type="ECO:0000256" key="1">
    <source>
        <dbReference type="ARBA" id="ARBA00007447"/>
    </source>
</evidence>
<evidence type="ECO:0000256" key="8">
    <source>
        <dbReference type="PIRSR" id="PIRSR601461-2"/>
    </source>
</evidence>
<comment type="caution">
    <text evidence="11">The sequence shown here is derived from an EMBL/GenBank/DDBJ whole genome shotgun (WGS) entry which is preliminary data.</text>
</comment>
<keyword evidence="4" id="KW-0064">Aspartyl protease</keyword>
<feature type="domain" description="Peptidase A1" evidence="10">
    <location>
        <begin position="42"/>
        <end position="403"/>
    </location>
</feature>
<evidence type="ECO:0000256" key="4">
    <source>
        <dbReference type="ARBA" id="ARBA00022750"/>
    </source>
</evidence>
<feature type="disulfide bond" evidence="8">
    <location>
        <begin position="329"/>
        <end position="367"/>
    </location>
</feature>
<feature type="active site" evidence="7">
    <location>
        <position position="292"/>
    </location>
</feature>
<evidence type="ECO:0000259" key="10">
    <source>
        <dbReference type="PROSITE" id="PS51767"/>
    </source>
</evidence>
<name>A0A2H3GC79_FUSOX</name>
<evidence type="ECO:0000313" key="12">
    <source>
        <dbReference type="Proteomes" id="UP000219602"/>
    </source>
</evidence>
<evidence type="ECO:0000256" key="5">
    <source>
        <dbReference type="ARBA" id="ARBA00022801"/>
    </source>
</evidence>
<dbReference type="PANTHER" id="PTHR47965">
    <property type="entry name" value="ASPARTYL PROTEASE-RELATED"/>
    <property type="match status" value="1"/>
</dbReference>
<dbReference type="EMBL" id="MABQ02000009">
    <property type="protein sequence ID" value="PCD27020.1"/>
    <property type="molecule type" value="Genomic_DNA"/>
</dbReference>
<dbReference type="GO" id="GO:0009277">
    <property type="term" value="C:fungal-type cell wall"/>
    <property type="evidence" value="ECO:0007669"/>
    <property type="project" value="TreeGrafter"/>
</dbReference>
<keyword evidence="3 9" id="KW-0732">Signal</keyword>
<evidence type="ECO:0000256" key="3">
    <source>
        <dbReference type="ARBA" id="ARBA00022729"/>
    </source>
</evidence>
<dbReference type="Pfam" id="PF00026">
    <property type="entry name" value="Asp"/>
    <property type="match status" value="2"/>
</dbReference>
<accession>A0A2H3GC79</accession>
<dbReference type="AlphaFoldDB" id="A0A2H3GC79"/>
<feature type="signal peptide" evidence="9">
    <location>
        <begin position="1"/>
        <end position="21"/>
    </location>
</feature>
<dbReference type="GO" id="GO:0005576">
    <property type="term" value="C:extracellular region"/>
    <property type="evidence" value="ECO:0007669"/>
    <property type="project" value="TreeGrafter"/>
</dbReference>
<reference evidence="11 12" key="1">
    <citation type="journal article" date="2016" name="Environ. Microbiol.">
        <title>Effector profiles distinguish formae speciales of Fusarium oxysporum.</title>
        <authorList>
            <person name="van Dam P."/>
            <person name="Fokkens L."/>
            <person name="Schmidt S.M."/>
            <person name="Linmans J.H."/>
            <person name="Kistler H.C."/>
            <person name="Ma L.J."/>
            <person name="Rep M."/>
        </authorList>
    </citation>
    <scope>NUCLEOTIDE SEQUENCE [LARGE SCALE GENOMIC DNA]</scope>
    <source>
        <strain evidence="11 12">Forc016</strain>
    </source>
</reference>
<gene>
    <name evidence="11" type="ORF">AU210_013438</name>
</gene>
<dbReference type="InterPro" id="IPR001461">
    <property type="entry name" value="Aspartic_peptidase_A1"/>
</dbReference>
<feature type="active site" evidence="7">
    <location>
        <position position="60"/>
    </location>
</feature>
<comment type="similarity">
    <text evidence="1">Belongs to the peptidase A1 family.</text>
</comment>
<dbReference type="PRINTS" id="PR00792">
    <property type="entry name" value="PEPSIN"/>
</dbReference>
<keyword evidence="8" id="KW-1015">Disulfide bond</keyword>
<dbReference type="PROSITE" id="PS51767">
    <property type="entry name" value="PEPTIDASE_A1"/>
    <property type="match status" value="1"/>
</dbReference>
<dbReference type="SUPFAM" id="SSF50630">
    <property type="entry name" value="Acid proteases"/>
    <property type="match status" value="1"/>
</dbReference>
<proteinExistence type="inferred from homology"/>
<dbReference type="GO" id="GO:0031505">
    <property type="term" value="P:fungal-type cell wall organization"/>
    <property type="evidence" value="ECO:0007669"/>
    <property type="project" value="TreeGrafter"/>
</dbReference>
<dbReference type="Gene3D" id="2.40.70.10">
    <property type="entry name" value="Acid Proteases"/>
    <property type="match status" value="2"/>
</dbReference>
<dbReference type="GO" id="GO:0006508">
    <property type="term" value="P:proteolysis"/>
    <property type="evidence" value="ECO:0007669"/>
    <property type="project" value="UniProtKB-KW"/>
</dbReference>
<evidence type="ECO:0000256" key="9">
    <source>
        <dbReference type="SAM" id="SignalP"/>
    </source>
</evidence>